<name>A0ABS6W954_9BIFI</name>
<dbReference type="NCBIfam" id="NF038353">
    <property type="entry name" value="FxLYD_dom"/>
    <property type="match status" value="1"/>
</dbReference>
<accession>A0ABS6W954</accession>
<dbReference type="PROSITE" id="PS51257">
    <property type="entry name" value="PROKAR_LIPOPROTEIN"/>
    <property type="match status" value="1"/>
</dbReference>
<comment type="caution">
    <text evidence="2">The sequence shown here is derived from an EMBL/GenBank/DDBJ whole genome shotgun (WGS) entry which is preliminary data.</text>
</comment>
<keyword evidence="1" id="KW-0732">Signal</keyword>
<evidence type="ECO:0000313" key="2">
    <source>
        <dbReference type="EMBL" id="MBW3082715.1"/>
    </source>
</evidence>
<protein>
    <submittedName>
        <fullName evidence="2">FxLYD domain-containing protein</fullName>
    </submittedName>
</protein>
<sequence length="268" mass="29302">MTEKAARTITAAALCLSLAWSLSSCSRPSQDEGPDYADDEAMAIIADGFERRADTIDAMERSGEDTQSNANLKAIVQSELDVIEGLASRRFEDTTLQEHVIAYINTLNESIDLLDTASTGGTTFIEQWNGIRDERSTLLDTFVDDYGLAVEDRYQADLDELTANGAEVAEQNRVEETINQLVSDATFEKHDEGYGGFTYTATIQNGSDIDFGNVGIVLALYDEQNIKVSEAYASTSSWPAGETIRFEAFDTVDAASIKAGVSYYDVQD</sequence>
<dbReference type="Proteomes" id="UP000812844">
    <property type="component" value="Unassembled WGS sequence"/>
</dbReference>
<reference evidence="2 3" key="1">
    <citation type="submission" date="2021-05" db="EMBL/GenBank/DDBJ databases">
        <title>Phylogenetic classification of ten novel species belonging to the genus Bifidobacterium comprising B. colchicus sp. nov., B. abeli sp. nov., B. bicoloris sp. nov., B. guerezis sp. nov., B. rosaliae sp. nov., B. santillanensis sp. nov., B. argentati sp. nov., B. amazzoni sp. nov., B. pluviali sp. nov., and B. pinnaculum sp. nov.</title>
        <authorList>
            <person name="Lugli G.A."/>
            <person name="Ruiz Garcia L."/>
            <person name="Margolles A."/>
            <person name="Ventura M."/>
        </authorList>
    </citation>
    <scope>NUCLEOTIDE SEQUENCE [LARGE SCALE GENOMIC DNA]</scope>
    <source>
        <strain evidence="2 3">6T3</strain>
    </source>
</reference>
<evidence type="ECO:0000313" key="3">
    <source>
        <dbReference type="Proteomes" id="UP000812844"/>
    </source>
</evidence>
<proteinExistence type="predicted"/>
<feature type="chain" id="PRO_5046111606" evidence="1">
    <location>
        <begin position="27"/>
        <end position="268"/>
    </location>
</feature>
<gene>
    <name evidence="2" type="ORF">KIH73_04885</name>
</gene>
<keyword evidence="3" id="KW-1185">Reference proteome</keyword>
<feature type="signal peptide" evidence="1">
    <location>
        <begin position="1"/>
        <end position="26"/>
    </location>
</feature>
<dbReference type="InterPro" id="IPR047676">
    <property type="entry name" value="FxLYD_dom"/>
</dbReference>
<evidence type="ECO:0000256" key="1">
    <source>
        <dbReference type="SAM" id="SignalP"/>
    </source>
</evidence>
<organism evidence="2 3">
    <name type="scientific">Bifidobacterium phasiani</name>
    <dbReference type="NCBI Taxonomy" id="2834431"/>
    <lineage>
        <taxon>Bacteria</taxon>
        <taxon>Bacillati</taxon>
        <taxon>Actinomycetota</taxon>
        <taxon>Actinomycetes</taxon>
        <taxon>Bifidobacteriales</taxon>
        <taxon>Bifidobacteriaceae</taxon>
        <taxon>Bifidobacterium</taxon>
    </lineage>
</organism>
<dbReference type="RefSeq" id="WP_219081141.1">
    <property type="nucleotide sequence ID" value="NZ_JAHBBD010000008.1"/>
</dbReference>
<dbReference type="EMBL" id="JAHBBD010000008">
    <property type="protein sequence ID" value="MBW3082715.1"/>
    <property type="molecule type" value="Genomic_DNA"/>
</dbReference>